<organism evidence="1 2">
    <name type="scientific">Haploplasma axanthum</name>
    <name type="common">Acholeplasma axanthum</name>
    <dbReference type="NCBI Taxonomy" id="29552"/>
    <lineage>
        <taxon>Bacteria</taxon>
        <taxon>Bacillati</taxon>
        <taxon>Mycoplasmatota</taxon>
        <taxon>Mollicutes</taxon>
        <taxon>Acholeplasmatales</taxon>
        <taxon>Acholeplasmataceae</taxon>
        <taxon>Haploplasma</taxon>
    </lineage>
</organism>
<dbReference type="InterPro" id="IPR036388">
    <property type="entry name" value="WH-like_DNA-bd_sf"/>
</dbReference>
<dbReference type="KEGG" id="aaxa:NCTC10138_01317"/>
<proteinExistence type="predicted"/>
<evidence type="ECO:0000313" key="2">
    <source>
        <dbReference type="Proteomes" id="UP000289841"/>
    </source>
</evidence>
<evidence type="ECO:0000313" key="1">
    <source>
        <dbReference type="EMBL" id="VEU80929.1"/>
    </source>
</evidence>
<sequence length="154" mass="18051">MNNDDLNNQILKLRNKGYGYKRIAKELSISVSAARYVCLKNDEKSKTTHCKNCSLSIISIEGKRKKVFCSDKCRYNWWNKNQNKVNKKAYYTHQCKNCNKEFVAYGNKKRIYCSQECYIKSKISKVGANNEAKWLRDVLSVDGTNSKDVKWRRN</sequence>
<evidence type="ECO:0008006" key="3">
    <source>
        <dbReference type="Google" id="ProtNLM"/>
    </source>
</evidence>
<dbReference type="STRING" id="1278311.GCA_000428705_00008"/>
<dbReference type="AlphaFoldDB" id="A0A449BEQ5"/>
<keyword evidence="2" id="KW-1185">Reference proteome</keyword>
<dbReference type="Proteomes" id="UP000289841">
    <property type="component" value="Chromosome"/>
</dbReference>
<dbReference type="Gene3D" id="1.10.10.10">
    <property type="entry name" value="Winged helix-like DNA-binding domain superfamily/Winged helix DNA-binding domain"/>
    <property type="match status" value="1"/>
</dbReference>
<protein>
    <recommendedName>
        <fullName evidence="3">RNA polymerase subunit sigma-70</fullName>
    </recommendedName>
</protein>
<dbReference type="EMBL" id="LR215048">
    <property type="protein sequence ID" value="VEU80929.1"/>
    <property type="molecule type" value="Genomic_DNA"/>
</dbReference>
<dbReference type="OrthoDB" id="9792035at2"/>
<reference evidence="1 2" key="1">
    <citation type="submission" date="2019-01" db="EMBL/GenBank/DDBJ databases">
        <authorList>
            <consortium name="Pathogen Informatics"/>
        </authorList>
    </citation>
    <scope>NUCLEOTIDE SEQUENCE [LARGE SCALE GENOMIC DNA]</scope>
    <source>
        <strain evidence="1 2">NCTC10138</strain>
    </source>
</reference>
<accession>A0A449BEQ5</accession>
<name>A0A449BEQ5_HAPAX</name>
<gene>
    <name evidence="1" type="ORF">NCTC10138_01317</name>
</gene>